<dbReference type="AlphaFoldDB" id="A0A9P0NB97"/>
<keyword evidence="1" id="KW-0472">Membrane</keyword>
<proteinExistence type="predicted"/>
<reference evidence="2" key="2">
    <citation type="submission" date="2022-10" db="EMBL/GenBank/DDBJ databases">
        <authorList>
            <consortium name="ENA_rothamsted_submissions"/>
            <consortium name="culmorum"/>
            <person name="King R."/>
        </authorList>
    </citation>
    <scope>NUCLEOTIDE SEQUENCE</scope>
</reference>
<keyword evidence="3" id="KW-1185">Reference proteome</keyword>
<evidence type="ECO:0000313" key="3">
    <source>
        <dbReference type="Proteomes" id="UP001153620"/>
    </source>
</evidence>
<name>A0A9P0NB97_9DIPT</name>
<feature type="transmembrane region" description="Helical" evidence="1">
    <location>
        <begin position="164"/>
        <end position="187"/>
    </location>
</feature>
<keyword evidence="1" id="KW-0812">Transmembrane</keyword>
<reference evidence="2" key="1">
    <citation type="submission" date="2022-01" db="EMBL/GenBank/DDBJ databases">
        <authorList>
            <person name="King R."/>
        </authorList>
    </citation>
    <scope>NUCLEOTIDE SEQUENCE</scope>
</reference>
<dbReference type="Proteomes" id="UP001153620">
    <property type="component" value="Chromosome 1"/>
</dbReference>
<gene>
    <name evidence="2" type="ORF">CHIRRI_LOCUS443</name>
</gene>
<dbReference type="EMBL" id="OU895877">
    <property type="protein sequence ID" value="CAH1707825.1"/>
    <property type="molecule type" value="Genomic_DNA"/>
</dbReference>
<keyword evidence="1" id="KW-1133">Transmembrane helix</keyword>
<accession>A0A9P0NB97</accession>
<evidence type="ECO:0000256" key="1">
    <source>
        <dbReference type="SAM" id="Phobius"/>
    </source>
</evidence>
<evidence type="ECO:0000313" key="2">
    <source>
        <dbReference type="EMBL" id="CAH1707825.1"/>
    </source>
</evidence>
<sequence length="210" mass="23671">MNFVKSFWSSVTTTSPNGEVQQQPNTIHATQPANFNSVSFTTTTTTAGNSIIITTVPATPQNTQGIVYHNQNISDLKPQQMASPTDSFHSTTSNFEQQNNGKVNLAYTGSSSEINNNSNNDHIHIHHHHSNSNVQSHGRNQVVVREQYWSWNWPWERWNLREKIFLIVIIVLSLCVLTLTSILSVVLQKNFQYRDMLISKLGSDAVSIFS</sequence>
<dbReference type="OrthoDB" id="5599753at2759"/>
<organism evidence="2 3">
    <name type="scientific">Chironomus riparius</name>
    <dbReference type="NCBI Taxonomy" id="315576"/>
    <lineage>
        <taxon>Eukaryota</taxon>
        <taxon>Metazoa</taxon>
        <taxon>Ecdysozoa</taxon>
        <taxon>Arthropoda</taxon>
        <taxon>Hexapoda</taxon>
        <taxon>Insecta</taxon>
        <taxon>Pterygota</taxon>
        <taxon>Neoptera</taxon>
        <taxon>Endopterygota</taxon>
        <taxon>Diptera</taxon>
        <taxon>Nematocera</taxon>
        <taxon>Chironomoidea</taxon>
        <taxon>Chironomidae</taxon>
        <taxon>Chironominae</taxon>
        <taxon>Chironomus</taxon>
    </lineage>
</organism>
<protein>
    <submittedName>
        <fullName evidence="2">Uncharacterized protein</fullName>
    </submittedName>
</protein>